<evidence type="ECO:0000256" key="8">
    <source>
        <dbReference type="ARBA" id="ARBA00023235"/>
    </source>
</evidence>
<evidence type="ECO:0000256" key="6">
    <source>
        <dbReference type="ARBA" id="ARBA00022840"/>
    </source>
</evidence>
<keyword evidence="4" id="KW-0378">Hydrolase</keyword>
<dbReference type="InterPro" id="IPR001650">
    <property type="entry name" value="Helicase_C-like"/>
</dbReference>
<dbReference type="SMART" id="SM00490">
    <property type="entry name" value="HELICc"/>
    <property type="match status" value="1"/>
</dbReference>
<dbReference type="CDD" id="cd17920">
    <property type="entry name" value="DEXHc_RecQ"/>
    <property type="match status" value="1"/>
</dbReference>
<dbReference type="GO" id="GO:0005737">
    <property type="term" value="C:cytoplasm"/>
    <property type="evidence" value="ECO:0007669"/>
    <property type="project" value="TreeGrafter"/>
</dbReference>
<evidence type="ECO:0000256" key="1">
    <source>
        <dbReference type="ARBA" id="ARBA00005446"/>
    </source>
</evidence>
<reference evidence="15" key="1">
    <citation type="submission" date="2020-10" db="EMBL/GenBank/DDBJ databases">
        <authorList>
            <person name="Gilroy R."/>
        </authorList>
    </citation>
    <scope>NUCLEOTIDE SEQUENCE</scope>
    <source>
        <strain evidence="15">17073</strain>
    </source>
</reference>
<dbReference type="GO" id="GO:0043138">
    <property type="term" value="F:3'-5' DNA helicase activity"/>
    <property type="evidence" value="ECO:0007669"/>
    <property type="project" value="UniProtKB-EC"/>
</dbReference>
<dbReference type="SUPFAM" id="SSF52540">
    <property type="entry name" value="P-loop containing nucleoside triphosphate hydrolases"/>
    <property type="match status" value="1"/>
</dbReference>
<evidence type="ECO:0000256" key="10">
    <source>
        <dbReference type="ARBA" id="ARBA00034808"/>
    </source>
</evidence>
<dbReference type="PANTHER" id="PTHR13710:SF105">
    <property type="entry name" value="ATP-DEPENDENT DNA HELICASE Q1"/>
    <property type="match status" value="1"/>
</dbReference>
<evidence type="ECO:0000256" key="7">
    <source>
        <dbReference type="ARBA" id="ARBA00023125"/>
    </source>
</evidence>
<dbReference type="GO" id="GO:0009378">
    <property type="term" value="F:four-way junction helicase activity"/>
    <property type="evidence" value="ECO:0007669"/>
    <property type="project" value="TreeGrafter"/>
</dbReference>
<dbReference type="PROSITE" id="PS51192">
    <property type="entry name" value="HELICASE_ATP_BIND_1"/>
    <property type="match status" value="1"/>
</dbReference>
<feature type="domain" description="Helicase C-terminal" evidence="14">
    <location>
        <begin position="215"/>
        <end position="364"/>
    </location>
</feature>
<dbReference type="FunFam" id="3.40.50.300:FF:001389">
    <property type="entry name" value="ATP-dependent DNA helicase RecQ"/>
    <property type="match status" value="1"/>
</dbReference>
<dbReference type="EMBL" id="DVMS01000101">
    <property type="protein sequence ID" value="HIU38718.1"/>
    <property type="molecule type" value="Genomic_DNA"/>
</dbReference>
<evidence type="ECO:0000256" key="4">
    <source>
        <dbReference type="ARBA" id="ARBA00022801"/>
    </source>
</evidence>
<dbReference type="GO" id="GO:0030894">
    <property type="term" value="C:replisome"/>
    <property type="evidence" value="ECO:0007669"/>
    <property type="project" value="TreeGrafter"/>
</dbReference>
<evidence type="ECO:0000256" key="3">
    <source>
        <dbReference type="ARBA" id="ARBA00022741"/>
    </source>
</evidence>
<dbReference type="Gene3D" id="3.40.50.300">
    <property type="entry name" value="P-loop containing nucleotide triphosphate hydrolases"/>
    <property type="match status" value="2"/>
</dbReference>
<name>A0A9D1IKF6_9BACT</name>
<dbReference type="Pfam" id="PF16124">
    <property type="entry name" value="RecQ_Zn_bind"/>
    <property type="match status" value="1"/>
</dbReference>
<proteinExistence type="inferred from homology"/>
<sequence length="570" mass="65167">MHDIIHDILQKYWHFDSFREKQEEIILSVLAGKDTLGLLPTGGGKSLTFQIPAMAMQGLTLVVTPLIALMKDQVDGLKSKGIKAAYIHSGLKYAEIRNTIDKCIYGNCKFLYISPERLSSVSFIEALRKMPIALLAVDEAHCISQWGYDFRPSYLKIASVRHLFPNIPVLALTASATPEVVDDIMKQLEFREPNVIRKSFRRDNLSYIVRTQENKMAKLFAALSATFGSVIIYVRSRTKAKSVAEELKGMGFSAEYYHAGISSEEKRDKQDRWKSGEVRIMVATNAFGMGIDKPDVRLVVHLDIPNSLEEYYQEAGRAGRDGKRSYVLLLVSSKDKGTLKRRIAEAFPSKEFIKKVYTSVCDFLDIGLGGGFDKLYEFNFMQFCSTFKFPETQCLSALKILTACHAIEYIDEVETTSRIMILANKEQLYNIPDITPEMDRILEIILRNCSGSFSDYVPIDEASIAFKNGITRQSIYETLLFLNRRHIVHYIPRRRTPYIYFPSSRVEPRHLEITREAYEDGKRRLEHRINAMLDYAFNAYACREQRIMAYFGEKADKCGGCDLCKENKKE</sequence>
<dbReference type="AlphaFoldDB" id="A0A9D1IKF6"/>
<evidence type="ECO:0000259" key="13">
    <source>
        <dbReference type="PROSITE" id="PS51192"/>
    </source>
</evidence>
<keyword evidence="7" id="KW-0238">DNA-binding</keyword>
<dbReference type="InterPro" id="IPR004589">
    <property type="entry name" value="DNA_helicase_ATP-dep_RecQ"/>
</dbReference>
<dbReference type="GO" id="GO:0006310">
    <property type="term" value="P:DNA recombination"/>
    <property type="evidence" value="ECO:0007669"/>
    <property type="project" value="InterPro"/>
</dbReference>
<evidence type="ECO:0000256" key="9">
    <source>
        <dbReference type="ARBA" id="ARBA00034617"/>
    </source>
</evidence>
<evidence type="ECO:0000256" key="2">
    <source>
        <dbReference type="ARBA" id="ARBA00022723"/>
    </source>
</evidence>
<keyword evidence="3" id="KW-0547">Nucleotide-binding</keyword>
<dbReference type="Gene3D" id="1.10.10.10">
    <property type="entry name" value="Winged helix-like DNA-binding domain superfamily/Winged helix DNA-binding domain"/>
    <property type="match status" value="1"/>
</dbReference>
<dbReference type="Proteomes" id="UP000824076">
    <property type="component" value="Unassembled WGS sequence"/>
</dbReference>
<dbReference type="PROSITE" id="PS51194">
    <property type="entry name" value="HELICASE_CTER"/>
    <property type="match status" value="1"/>
</dbReference>
<comment type="caution">
    <text evidence="15">The sequence shown here is derived from an EMBL/GenBank/DDBJ whole genome shotgun (WGS) entry which is preliminary data.</text>
</comment>
<evidence type="ECO:0000313" key="15">
    <source>
        <dbReference type="EMBL" id="HIU38718.1"/>
    </source>
</evidence>
<dbReference type="Pfam" id="PF00271">
    <property type="entry name" value="Helicase_C"/>
    <property type="match status" value="1"/>
</dbReference>
<dbReference type="GO" id="GO:0046872">
    <property type="term" value="F:metal ion binding"/>
    <property type="evidence" value="ECO:0007669"/>
    <property type="project" value="UniProtKB-KW"/>
</dbReference>
<feature type="non-terminal residue" evidence="15">
    <location>
        <position position="570"/>
    </location>
</feature>
<keyword evidence="6" id="KW-0067">ATP-binding</keyword>
<dbReference type="NCBIfam" id="TIGR00614">
    <property type="entry name" value="recQ_fam"/>
    <property type="match status" value="1"/>
</dbReference>
<dbReference type="EC" id="5.6.2.4" evidence="10"/>
<comment type="similarity">
    <text evidence="1">Belongs to the helicase family. RecQ subfamily.</text>
</comment>
<feature type="domain" description="Helicase ATP-binding" evidence="13">
    <location>
        <begin position="26"/>
        <end position="194"/>
    </location>
</feature>
<dbReference type="InterPro" id="IPR027417">
    <property type="entry name" value="P-loop_NTPase"/>
</dbReference>
<dbReference type="GO" id="GO:0043590">
    <property type="term" value="C:bacterial nucleoid"/>
    <property type="evidence" value="ECO:0007669"/>
    <property type="project" value="TreeGrafter"/>
</dbReference>
<evidence type="ECO:0000259" key="14">
    <source>
        <dbReference type="PROSITE" id="PS51194"/>
    </source>
</evidence>
<evidence type="ECO:0000313" key="16">
    <source>
        <dbReference type="Proteomes" id="UP000824076"/>
    </source>
</evidence>
<gene>
    <name evidence="15" type="ORF">IAD18_03505</name>
</gene>
<evidence type="ECO:0000256" key="5">
    <source>
        <dbReference type="ARBA" id="ARBA00022806"/>
    </source>
</evidence>
<keyword evidence="2" id="KW-0479">Metal-binding</keyword>
<protein>
    <recommendedName>
        <fullName evidence="11">ATP-dependent DNA helicase RecQ</fullName>
        <ecNumber evidence="10">5.6.2.4</ecNumber>
    </recommendedName>
    <alternativeName>
        <fullName evidence="12">DNA 3'-5' helicase RecQ</fullName>
    </alternativeName>
</protein>
<evidence type="ECO:0000256" key="11">
    <source>
        <dbReference type="ARBA" id="ARBA00044535"/>
    </source>
</evidence>
<keyword evidence="8" id="KW-0413">Isomerase</keyword>
<dbReference type="Pfam" id="PF00270">
    <property type="entry name" value="DEAD"/>
    <property type="match status" value="1"/>
</dbReference>
<dbReference type="GO" id="GO:0003677">
    <property type="term" value="F:DNA binding"/>
    <property type="evidence" value="ECO:0007669"/>
    <property type="project" value="UniProtKB-KW"/>
</dbReference>
<reference evidence="15" key="2">
    <citation type="journal article" date="2021" name="PeerJ">
        <title>Extensive microbial diversity within the chicken gut microbiome revealed by metagenomics and culture.</title>
        <authorList>
            <person name="Gilroy R."/>
            <person name="Ravi A."/>
            <person name="Getino M."/>
            <person name="Pursley I."/>
            <person name="Horton D.L."/>
            <person name="Alikhan N.F."/>
            <person name="Baker D."/>
            <person name="Gharbi K."/>
            <person name="Hall N."/>
            <person name="Watson M."/>
            <person name="Adriaenssens E.M."/>
            <person name="Foster-Nyarko E."/>
            <person name="Jarju S."/>
            <person name="Secka A."/>
            <person name="Antonio M."/>
            <person name="Oren A."/>
            <person name="Chaudhuri R.R."/>
            <person name="La Ragione R."/>
            <person name="Hildebrand F."/>
            <person name="Pallen M.J."/>
        </authorList>
    </citation>
    <scope>NUCLEOTIDE SEQUENCE</scope>
    <source>
        <strain evidence="15">17073</strain>
    </source>
</reference>
<dbReference type="PANTHER" id="PTHR13710">
    <property type="entry name" value="DNA HELICASE RECQ FAMILY MEMBER"/>
    <property type="match status" value="1"/>
</dbReference>
<accession>A0A9D1IKF6</accession>
<organism evidence="15 16">
    <name type="scientific">Candidatus Limisoma intestinavium</name>
    <dbReference type="NCBI Taxonomy" id="2840856"/>
    <lineage>
        <taxon>Bacteria</taxon>
        <taxon>Pseudomonadati</taxon>
        <taxon>Bacteroidota</taxon>
        <taxon>Bacteroidia</taxon>
        <taxon>Bacteroidales</taxon>
        <taxon>Candidatus Limisoma</taxon>
    </lineage>
</organism>
<dbReference type="InterPro" id="IPR036388">
    <property type="entry name" value="WH-like_DNA-bd_sf"/>
</dbReference>
<dbReference type="GO" id="GO:0016787">
    <property type="term" value="F:hydrolase activity"/>
    <property type="evidence" value="ECO:0007669"/>
    <property type="project" value="UniProtKB-KW"/>
</dbReference>
<dbReference type="InterPro" id="IPR014001">
    <property type="entry name" value="Helicase_ATP-bd"/>
</dbReference>
<dbReference type="GO" id="GO:0006281">
    <property type="term" value="P:DNA repair"/>
    <property type="evidence" value="ECO:0007669"/>
    <property type="project" value="TreeGrafter"/>
</dbReference>
<keyword evidence="5 15" id="KW-0347">Helicase</keyword>
<dbReference type="SMART" id="SM00487">
    <property type="entry name" value="DEXDc"/>
    <property type="match status" value="1"/>
</dbReference>
<dbReference type="GO" id="GO:0005524">
    <property type="term" value="F:ATP binding"/>
    <property type="evidence" value="ECO:0007669"/>
    <property type="project" value="UniProtKB-KW"/>
</dbReference>
<evidence type="ECO:0000256" key="12">
    <source>
        <dbReference type="ARBA" id="ARBA00044550"/>
    </source>
</evidence>
<dbReference type="InterPro" id="IPR011545">
    <property type="entry name" value="DEAD/DEAH_box_helicase_dom"/>
</dbReference>
<dbReference type="InterPro" id="IPR032284">
    <property type="entry name" value="RecQ_Zn-bd"/>
</dbReference>
<comment type="catalytic activity">
    <reaction evidence="9">
        <text>Couples ATP hydrolysis with the unwinding of duplex DNA by translocating in the 3'-5' direction.</text>
        <dbReference type="EC" id="5.6.2.4"/>
    </reaction>
</comment>